<dbReference type="RefSeq" id="WP_077313843.1">
    <property type="nucleotide sequence ID" value="NZ_AP024887.1"/>
</dbReference>
<dbReference type="Pfam" id="PF14524">
    <property type="entry name" value="Wzt_C"/>
    <property type="match status" value="1"/>
</dbReference>
<dbReference type="AlphaFoldDB" id="A0A1R4B3Q2"/>
<keyword evidence="6" id="KW-0378">Hydrolase</keyword>
<protein>
    <submittedName>
        <fullName evidence="6">Teichoic acids export ATP-binding protein TagH</fullName>
        <ecNumber evidence="6">3.6.3.40</ecNumber>
    </submittedName>
</protein>
<dbReference type="InterPro" id="IPR003439">
    <property type="entry name" value="ABC_transporter-like_ATP-bd"/>
</dbReference>
<dbReference type="Gene3D" id="2.70.50.60">
    <property type="entry name" value="abc- transporter (atp binding component) like domain"/>
    <property type="match status" value="1"/>
</dbReference>
<dbReference type="EC" id="3.6.3.40" evidence="6"/>
<dbReference type="InterPro" id="IPR027417">
    <property type="entry name" value="P-loop_NTPase"/>
</dbReference>
<dbReference type="PROSITE" id="PS00211">
    <property type="entry name" value="ABC_TRANSPORTER_1"/>
    <property type="match status" value="1"/>
</dbReference>
<evidence type="ECO:0000256" key="2">
    <source>
        <dbReference type="ARBA" id="ARBA00022448"/>
    </source>
</evidence>
<organism evidence="6 7">
    <name type="scientific">Vibrio palustris</name>
    <dbReference type="NCBI Taxonomy" id="1918946"/>
    <lineage>
        <taxon>Bacteria</taxon>
        <taxon>Pseudomonadati</taxon>
        <taxon>Pseudomonadota</taxon>
        <taxon>Gammaproteobacteria</taxon>
        <taxon>Vibrionales</taxon>
        <taxon>Vibrionaceae</taxon>
        <taxon>Vibrio</taxon>
    </lineage>
</organism>
<evidence type="ECO:0000313" key="6">
    <source>
        <dbReference type="EMBL" id="SJL83539.1"/>
    </source>
</evidence>
<dbReference type="InterPro" id="IPR017871">
    <property type="entry name" value="ABC_transporter-like_CS"/>
</dbReference>
<dbReference type="GO" id="GO:0005524">
    <property type="term" value="F:ATP binding"/>
    <property type="evidence" value="ECO:0007669"/>
    <property type="project" value="UniProtKB-KW"/>
</dbReference>
<sequence length="437" mass="48990">MYSDIVLKVDSVSKHFDLFDTQKDKLKKLARELLNKKNTSNKVYQALNDISFEARKGEAIGVLGKNGAGKSTLLQLICGTLTPTKGNINVVGRLAALLELGAGFNPEFTGRENIFINSAILGLNRNEIKEKFDDIVKFADIGDFLDQPVKHYSSGMFMRLAFSVASSVEPDILIVDEALAVGDARFQAKCFRRLEKLREKGTTILLVTHSTEQITRHCSKALLIDRGHMVAFGEANKVCNQYLELLFGKTTTNLPISERNNPKVIEHDNNQFDLQNLENSIYYNPHEHKWGNGEAEIIDFHIIQNKKINPTIISSEYSLNVIFHARFNVDVDNVIFGLTLKTKDGVTIFGRNTKGELGTELLQKLNSQEIRKVSFSINAKLGTGDYTLSLGIVKEVDGEIIPMERRYDSILVHVESNSLSYGIVDLYEKIEVSNCEL</sequence>
<keyword evidence="3" id="KW-0547">Nucleotide-binding</keyword>
<gene>
    <name evidence="6" type="primary">tagH</name>
    <name evidence="6" type="ORF">VPAL9027_01507</name>
</gene>
<dbReference type="InterPro" id="IPR029439">
    <property type="entry name" value="Wzt_C"/>
</dbReference>
<dbReference type="PANTHER" id="PTHR46743">
    <property type="entry name" value="TEICHOIC ACIDS EXPORT ATP-BINDING PROTEIN TAGH"/>
    <property type="match status" value="1"/>
</dbReference>
<dbReference type="PANTHER" id="PTHR46743:SF2">
    <property type="entry name" value="TEICHOIC ACIDS EXPORT ATP-BINDING PROTEIN TAGH"/>
    <property type="match status" value="1"/>
</dbReference>
<dbReference type="GO" id="GO:0016020">
    <property type="term" value="C:membrane"/>
    <property type="evidence" value="ECO:0007669"/>
    <property type="project" value="InterPro"/>
</dbReference>
<dbReference type="CDD" id="cd10147">
    <property type="entry name" value="Wzt_C-like"/>
    <property type="match status" value="1"/>
</dbReference>
<dbReference type="SUPFAM" id="SSF52540">
    <property type="entry name" value="P-loop containing nucleoside triphosphate hydrolases"/>
    <property type="match status" value="1"/>
</dbReference>
<name>A0A1R4B3Q2_9VIBR</name>
<dbReference type="GO" id="GO:0140359">
    <property type="term" value="F:ABC-type transporter activity"/>
    <property type="evidence" value="ECO:0007669"/>
    <property type="project" value="InterPro"/>
</dbReference>
<proteinExistence type="inferred from homology"/>
<reference evidence="6 7" key="1">
    <citation type="submission" date="2017-02" db="EMBL/GenBank/DDBJ databases">
        <authorList>
            <person name="Peterson S.W."/>
        </authorList>
    </citation>
    <scope>NUCLEOTIDE SEQUENCE [LARGE SCALE GENOMIC DNA]</scope>
    <source>
        <strain evidence="6 7">CECT 9027</strain>
    </source>
</reference>
<evidence type="ECO:0000259" key="5">
    <source>
        <dbReference type="PROSITE" id="PS50893"/>
    </source>
</evidence>
<dbReference type="Gene3D" id="3.40.50.300">
    <property type="entry name" value="P-loop containing nucleotide triphosphate hydrolases"/>
    <property type="match status" value="1"/>
</dbReference>
<dbReference type="Pfam" id="PF00005">
    <property type="entry name" value="ABC_tran"/>
    <property type="match status" value="1"/>
</dbReference>
<dbReference type="EMBL" id="FUFT01000003">
    <property type="protein sequence ID" value="SJL83539.1"/>
    <property type="molecule type" value="Genomic_DNA"/>
</dbReference>
<keyword evidence="2" id="KW-0813">Transport</keyword>
<dbReference type="STRING" id="1918946.VPAL9027_01507"/>
<feature type="domain" description="ABC transporter" evidence="5">
    <location>
        <begin position="29"/>
        <end position="251"/>
    </location>
</feature>
<dbReference type="GO" id="GO:0016887">
    <property type="term" value="F:ATP hydrolysis activity"/>
    <property type="evidence" value="ECO:0007669"/>
    <property type="project" value="InterPro"/>
</dbReference>
<dbReference type="InterPro" id="IPR003593">
    <property type="entry name" value="AAA+_ATPase"/>
</dbReference>
<evidence type="ECO:0000313" key="7">
    <source>
        <dbReference type="Proteomes" id="UP000189475"/>
    </source>
</evidence>
<dbReference type="InterPro" id="IPR050683">
    <property type="entry name" value="Bact_Polysacc_Export_ATP-bd"/>
</dbReference>
<dbReference type="OrthoDB" id="9778870at2"/>
<evidence type="ECO:0000256" key="1">
    <source>
        <dbReference type="ARBA" id="ARBA00005417"/>
    </source>
</evidence>
<dbReference type="PROSITE" id="PS50893">
    <property type="entry name" value="ABC_TRANSPORTER_2"/>
    <property type="match status" value="1"/>
</dbReference>
<dbReference type="Proteomes" id="UP000189475">
    <property type="component" value="Unassembled WGS sequence"/>
</dbReference>
<dbReference type="CDD" id="cd03220">
    <property type="entry name" value="ABC_KpsT_Wzt"/>
    <property type="match status" value="1"/>
</dbReference>
<comment type="similarity">
    <text evidence="1">Belongs to the ABC transporter superfamily.</text>
</comment>
<keyword evidence="4 6" id="KW-0067">ATP-binding</keyword>
<dbReference type="SMART" id="SM00382">
    <property type="entry name" value="AAA"/>
    <property type="match status" value="1"/>
</dbReference>
<evidence type="ECO:0000256" key="4">
    <source>
        <dbReference type="ARBA" id="ARBA00022840"/>
    </source>
</evidence>
<keyword evidence="7" id="KW-1185">Reference proteome</keyword>
<dbReference type="InterPro" id="IPR015860">
    <property type="entry name" value="ABC_transpr_TagH-like"/>
</dbReference>
<evidence type="ECO:0000256" key="3">
    <source>
        <dbReference type="ARBA" id="ARBA00022741"/>
    </source>
</evidence>
<accession>A0A1R4B3Q2</accession>